<evidence type="ECO:0000256" key="5">
    <source>
        <dbReference type="ARBA" id="ARBA00022989"/>
    </source>
</evidence>
<evidence type="ECO:0000313" key="9">
    <source>
        <dbReference type="EMBL" id="CQR23878.1"/>
    </source>
</evidence>
<feature type="transmembrane region" description="Helical" evidence="7">
    <location>
        <begin position="43"/>
        <end position="66"/>
    </location>
</feature>
<dbReference type="PROSITE" id="PS50850">
    <property type="entry name" value="MFS"/>
    <property type="match status" value="1"/>
</dbReference>
<keyword evidence="10" id="KW-1185">Reference proteome</keyword>
<dbReference type="GO" id="GO:0005886">
    <property type="term" value="C:plasma membrane"/>
    <property type="evidence" value="ECO:0007669"/>
    <property type="project" value="UniProtKB-SubCell"/>
</dbReference>
<sequence>MKEFFALPKQIQMREGLKFFSIMLGAAVFPYMAIYFVQYFGAFWTGMLLMITQVAGFFASLYGGHLADSWGRKKVSDLGNFGVLIGYILMTMANSPIQTMPMLTYLGLLIAEVMSNFFQPAFDAMIIDLTDMTNRRFVYTMSYWLINISVMLGAGIAGVFYDHHFFQLLVGMSLIALVTFLIMYFKFGETKPKHLKFQHGAGILSTFKNYGQVLEDRTFLLYTLGMLLSSAVWKQLDNYIPVHFKEHFMKVPFFGQELTGAKMLSLAILVNTVMIVLLMTTVNRWTKKMKLIPQYLLGAGLFSTGLFFTMVFDSVWPILIMVFLYTIGEMIMIPAGQVLRAEMMDEDKVGSYSGFLSMTNPLGTILASFMLSLSYFTGKSGVLTLFVLIAASSMILIVKSAHSRKKVF</sequence>
<dbReference type="PANTHER" id="PTHR23517">
    <property type="entry name" value="RESISTANCE PROTEIN MDTM, PUTATIVE-RELATED-RELATED"/>
    <property type="match status" value="1"/>
</dbReference>
<dbReference type="OrthoDB" id="9793283at2"/>
<dbReference type="InterPro" id="IPR020846">
    <property type="entry name" value="MFS_dom"/>
</dbReference>
<dbReference type="EMBL" id="CTEN01000001">
    <property type="protein sequence ID" value="CQR23878.1"/>
    <property type="molecule type" value="Genomic_DNA"/>
</dbReference>
<feature type="transmembrane region" description="Helical" evidence="7">
    <location>
        <begin position="103"/>
        <end position="122"/>
    </location>
</feature>
<dbReference type="Pfam" id="PF07690">
    <property type="entry name" value="MFS_1"/>
    <property type="match status" value="1"/>
</dbReference>
<dbReference type="GO" id="GO:0022857">
    <property type="term" value="F:transmembrane transporter activity"/>
    <property type="evidence" value="ECO:0007669"/>
    <property type="project" value="InterPro"/>
</dbReference>
<evidence type="ECO:0000256" key="4">
    <source>
        <dbReference type="ARBA" id="ARBA00022692"/>
    </source>
</evidence>
<name>A0A0E4H2Q3_9STRE</name>
<keyword evidence="5 7" id="KW-1133">Transmembrane helix</keyword>
<feature type="transmembrane region" description="Helical" evidence="7">
    <location>
        <begin position="143"/>
        <end position="161"/>
    </location>
</feature>
<gene>
    <name evidence="9" type="ORF">BN1356_00247</name>
</gene>
<dbReference type="SUPFAM" id="SSF103473">
    <property type="entry name" value="MFS general substrate transporter"/>
    <property type="match status" value="1"/>
</dbReference>
<evidence type="ECO:0000259" key="8">
    <source>
        <dbReference type="PROSITE" id="PS50850"/>
    </source>
</evidence>
<proteinExistence type="predicted"/>
<keyword evidence="3" id="KW-1003">Cell membrane</keyword>
<dbReference type="InterPro" id="IPR036259">
    <property type="entry name" value="MFS_trans_sf"/>
</dbReference>
<evidence type="ECO:0000256" key="3">
    <source>
        <dbReference type="ARBA" id="ARBA00022475"/>
    </source>
</evidence>
<feature type="transmembrane region" description="Helical" evidence="7">
    <location>
        <begin position="381"/>
        <end position="398"/>
    </location>
</feature>
<accession>A0A0E4H2Q3</accession>
<feature type="domain" description="Major facilitator superfamily (MFS) profile" evidence="8">
    <location>
        <begin position="1"/>
        <end position="405"/>
    </location>
</feature>
<feature type="transmembrane region" description="Helical" evidence="7">
    <location>
        <begin position="167"/>
        <end position="187"/>
    </location>
</feature>
<feature type="transmembrane region" description="Helical" evidence="7">
    <location>
        <begin position="263"/>
        <end position="283"/>
    </location>
</feature>
<evidence type="ECO:0000256" key="7">
    <source>
        <dbReference type="SAM" id="Phobius"/>
    </source>
</evidence>
<dbReference type="InterPro" id="IPR011701">
    <property type="entry name" value="MFS"/>
</dbReference>
<dbReference type="CDD" id="cd17329">
    <property type="entry name" value="MFS_MdtH_MDR_like"/>
    <property type="match status" value="1"/>
</dbReference>
<evidence type="ECO:0000313" key="10">
    <source>
        <dbReference type="Proteomes" id="UP000198604"/>
    </source>
</evidence>
<dbReference type="AlphaFoldDB" id="A0A0E4H2Q3"/>
<feature type="transmembrane region" description="Helical" evidence="7">
    <location>
        <begin position="351"/>
        <end position="375"/>
    </location>
</feature>
<dbReference type="PANTHER" id="PTHR23517:SF3">
    <property type="entry name" value="INTEGRAL MEMBRANE TRANSPORT PROTEIN"/>
    <property type="match status" value="1"/>
</dbReference>
<evidence type="ECO:0000256" key="1">
    <source>
        <dbReference type="ARBA" id="ARBA00004651"/>
    </source>
</evidence>
<comment type="subcellular location">
    <subcellularLocation>
        <location evidence="1">Cell membrane</location>
        <topology evidence="1">Multi-pass membrane protein</topology>
    </subcellularLocation>
</comment>
<feature type="transmembrane region" description="Helical" evidence="7">
    <location>
        <begin position="20"/>
        <end position="37"/>
    </location>
</feature>
<dbReference type="STRING" id="1608583.BN1356_00247"/>
<dbReference type="Gene3D" id="1.20.1250.20">
    <property type="entry name" value="MFS general substrate transporter like domains"/>
    <property type="match status" value="1"/>
</dbReference>
<organism evidence="9 10">
    <name type="scientific">Streptococcus varani</name>
    <dbReference type="NCBI Taxonomy" id="1608583"/>
    <lineage>
        <taxon>Bacteria</taxon>
        <taxon>Bacillati</taxon>
        <taxon>Bacillota</taxon>
        <taxon>Bacilli</taxon>
        <taxon>Lactobacillales</taxon>
        <taxon>Streptococcaceae</taxon>
        <taxon>Streptococcus</taxon>
    </lineage>
</organism>
<keyword evidence="6 7" id="KW-0472">Membrane</keyword>
<reference evidence="10" key="1">
    <citation type="submission" date="2015-03" db="EMBL/GenBank/DDBJ databases">
        <authorList>
            <person name="Urmite Genomes"/>
        </authorList>
    </citation>
    <scope>NUCLEOTIDE SEQUENCE [LARGE SCALE GENOMIC DNA]</scope>
    <source>
        <strain evidence="10">FF10</strain>
    </source>
</reference>
<evidence type="ECO:0000256" key="6">
    <source>
        <dbReference type="ARBA" id="ARBA00023136"/>
    </source>
</evidence>
<dbReference type="InterPro" id="IPR050171">
    <property type="entry name" value="MFS_Transporters"/>
</dbReference>
<dbReference type="RefSeq" id="WP_093649615.1">
    <property type="nucleotide sequence ID" value="NZ_CTEN01000001.1"/>
</dbReference>
<protein>
    <submittedName>
        <fullName evidence="9">Major facilitator superfamily protein</fullName>
    </submittedName>
</protein>
<evidence type="ECO:0000256" key="2">
    <source>
        <dbReference type="ARBA" id="ARBA00022448"/>
    </source>
</evidence>
<feature type="transmembrane region" description="Helical" evidence="7">
    <location>
        <begin position="78"/>
        <end position="97"/>
    </location>
</feature>
<keyword evidence="2" id="KW-0813">Transport</keyword>
<dbReference type="Proteomes" id="UP000198604">
    <property type="component" value="Unassembled WGS sequence"/>
</dbReference>
<keyword evidence="4 7" id="KW-0812">Transmembrane</keyword>